<dbReference type="Pfam" id="PF13902">
    <property type="entry name" value="R3H-assoc"/>
    <property type="match status" value="1"/>
</dbReference>
<gene>
    <name evidence="2" type="ORF">DdX_05494</name>
</gene>
<accession>A0AAD4NCS5</accession>
<dbReference type="InterPro" id="IPR036867">
    <property type="entry name" value="R3H_dom_sf"/>
</dbReference>
<dbReference type="PANTHER" id="PTHR32019">
    <property type="entry name" value="R3H DOMAIN-CONTAINING PROTEIN 4"/>
    <property type="match status" value="1"/>
</dbReference>
<name>A0AAD4NCS5_9BILA</name>
<dbReference type="SUPFAM" id="SSF82708">
    <property type="entry name" value="R3H domain"/>
    <property type="match status" value="1"/>
</dbReference>
<dbReference type="Proteomes" id="UP001201812">
    <property type="component" value="Unassembled WGS sequence"/>
</dbReference>
<dbReference type="AlphaFoldDB" id="A0AAD4NCS5"/>
<comment type="caution">
    <text evidence="2">The sequence shown here is derived from an EMBL/GenBank/DDBJ whole genome shotgun (WGS) entry which is preliminary data.</text>
</comment>
<dbReference type="EMBL" id="JAKKPZ010000006">
    <property type="protein sequence ID" value="KAI1720121.1"/>
    <property type="molecule type" value="Genomic_DNA"/>
</dbReference>
<dbReference type="PANTHER" id="PTHR32019:SF2">
    <property type="entry name" value="R3H DOMAIN-CONTAINING PROTEIN 4"/>
    <property type="match status" value="1"/>
</dbReference>
<dbReference type="GO" id="GO:0003676">
    <property type="term" value="F:nucleic acid binding"/>
    <property type="evidence" value="ECO:0007669"/>
    <property type="project" value="InterPro"/>
</dbReference>
<dbReference type="InterPro" id="IPR025952">
    <property type="entry name" value="R3H-assoc_dom"/>
</dbReference>
<evidence type="ECO:0000313" key="3">
    <source>
        <dbReference type="Proteomes" id="UP001201812"/>
    </source>
</evidence>
<reference evidence="2" key="1">
    <citation type="submission" date="2022-01" db="EMBL/GenBank/DDBJ databases">
        <title>Genome Sequence Resource for Two Populations of Ditylenchus destructor, the Migratory Endoparasitic Phytonematode.</title>
        <authorList>
            <person name="Zhang H."/>
            <person name="Lin R."/>
            <person name="Xie B."/>
        </authorList>
    </citation>
    <scope>NUCLEOTIDE SEQUENCE</scope>
    <source>
        <strain evidence="2">BazhouSP</strain>
    </source>
</reference>
<evidence type="ECO:0000313" key="2">
    <source>
        <dbReference type="EMBL" id="KAI1720121.1"/>
    </source>
</evidence>
<dbReference type="InterPro" id="IPR039629">
    <property type="entry name" value="R3HDM4"/>
</dbReference>
<feature type="domain" description="R3H-associated N-terminal" evidence="1">
    <location>
        <begin position="76"/>
        <end position="203"/>
    </location>
</feature>
<organism evidence="2 3">
    <name type="scientific">Ditylenchus destructor</name>
    <dbReference type="NCBI Taxonomy" id="166010"/>
    <lineage>
        <taxon>Eukaryota</taxon>
        <taxon>Metazoa</taxon>
        <taxon>Ecdysozoa</taxon>
        <taxon>Nematoda</taxon>
        <taxon>Chromadorea</taxon>
        <taxon>Rhabditida</taxon>
        <taxon>Tylenchina</taxon>
        <taxon>Tylenchomorpha</taxon>
        <taxon>Sphaerularioidea</taxon>
        <taxon>Anguinidae</taxon>
        <taxon>Anguininae</taxon>
        <taxon>Ditylenchus</taxon>
    </lineage>
</organism>
<sequence>MGILRENDQRTPIRVEEEDADRVINYADYIFDDTDDEVEDEPQKNFSARPQPTYRHRKSHYVSTRFARGVVVDGLTIKRNMGAQKWRRVENARLVASFTDPEDICYDCSDLIPERHSVFSEILTDVEKMKIWNEFIEKQEDEQQRILDEIDITNRLNLEPKTDSKRAKNIGTAKKEKELRAHHPAYSAKSCFERMDKKFKKYLLKSRNLPLKFIANTEEELRAFFSETPSGVYVETLASKVKRFYLHAMAQFLSLKSSTVSESPPNKVIQVTNERDHFTLPDCSLHDLIVNKRKKASFDECSQDL</sequence>
<keyword evidence="3" id="KW-1185">Reference proteome</keyword>
<evidence type="ECO:0000259" key="1">
    <source>
        <dbReference type="Pfam" id="PF13902"/>
    </source>
</evidence>
<proteinExistence type="predicted"/>
<protein>
    <submittedName>
        <fullName evidence="2">R3H domain-containing protein 4</fullName>
    </submittedName>
</protein>